<dbReference type="Proteomes" id="UP000887566">
    <property type="component" value="Unplaced"/>
</dbReference>
<organism evidence="1 2">
    <name type="scientific">Plectus sambesii</name>
    <dbReference type="NCBI Taxonomy" id="2011161"/>
    <lineage>
        <taxon>Eukaryota</taxon>
        <taxon>Metazoa</taxon>
        <taxon>Ecdysozoa</taxon>
        <taxon>Nematoda</taxon>
        <taxon>Chromadorea</taxon>
        <taxon>Plectida</taxon>
        <taxon>Plectina</taxon>
        <taxon>Plectoidea</taxon>
        <taxon>Plectidae</taxon>
        <taxon>Plectus</taxon>
    </lineage>
</organism>
<reference evidence="2" key="1">
    <citation type="submission" date="2022-11" db="UniProtKB">
        <authorList>
            <consortium name="WormBaseParasite"/>
        </authorList>
    </citation>
    <scope>IDENTIFICATION</scope>
</reference>
<accession>A0A914X8A7</accession>
<dbReference type="WBParaSite" id="PSAMB.scaffold6812size8758.g29201.t1">
    <property type="protein sequence ID" value="PSAMB.scaffold6812size8758.g29201.t1"/>
    <property type="gene ID" value="PSAMB.scaffold6812size8758.g29201"/>
</dbReference>
<dbReference type="SUPFAM" id="SSF56219">
    <property type="entry name" value="DNase I-like"/>
    <property type="match status" value="1"/>
</dbReference>
<sequence length="234" mass="26658">MGQQSHLELEKNQEGQEELASSFCKSGATAEDEEVKRFYEELEEAMNTRCTYLIVMGDFNAKVGCRKDNEAFVGPFGGERNEQGEWLAAIAESRRLFVGNSFFKKRQGQQWTWISPNGEAKNEIDYILCSHRRILQDVGVVGKAFTTGSNHQLVRAKIVINAKVEKRALAVSNKRQQKTTFMSATFQKLVEEEDWSIKDDILDDYNSLVAEHSRSLWRKKTGVSRMTSQMTTTV</sequence>
<proteinExistence type="predicted"/>
<name>A0A914X8A7_9BILA</name>
<dbReference type="Gene3D" id="3.60.10.10">
    <property type="entry name" value="Endonuclease/exonuclease/phosphatase"/>
    <property type="match status" value="1"/>
</dbReference>
<protein>
    <submittedName>
        <fullName evidence="2">Craniofacial development protein 2-like</fullName>
    </submittedName>
</protein>
<evidence type="ECO:0000313" key="1">
    <source>
        <dbReference type="Proteomes" id="UP000887566"/>
    </source>
</evidence>
<dbReference type="InterPro" id="IPR036691">
    <property type="entry name" value="Endo/exonu/phosph_ase_sf"/>
</dbReference>
<evidence type="ECO:0000313" key="2">
    <source>
        <dbReference type="WBParaSite" id="PSAMB.scaffold6812size8758.g29201.t1"/>
    </source>
</evidence>
<dbReference type="AlphaFoldDB" id="A0A914X8A7"/>
<keyword evidence="1" id="KW-1185">Reference proteome</keyword>